<feature type="compositionally biased region" description="Pro residues" evidence="1">
    <location>
        <begin position="199"/>
        <end position="211"/>
    </location>
</feature>
<feature type="non-terminal residue" evidence="3">
    <location>
        <position position="1"/>
    </location>
</feature>
<feature type="compositionally biased region" description="Pro residues" evidence="1">
    <location>
        <begin position="275"/>
        <end position="287"/>
    </location>
</feature>
<keyword evidence="2" id="KW-0472">Membrane</keyword>
<sequence length="416" mass="45425">HPAAKPSQPASASDTIFVLIFVCGFIFLAIALATTYYLKRRQNLKKELGHLTVPVMNMNDLGLMGGGKETLWMEPGWGAKGQGQGHLSDSEYAQVDARGMSTFYNTRKESLGNPTPYATTTLVNNMVPNNRPDSTETGPLIVPMAMSSSSEAKTSSSGDSWTKKEMNLNQDNNQDFRNMSEGVPVYIGETGQYKGRLFLPPPPQHPPPPPHHGSVAVFNQNSRVCGSPQANKRFANSGPTICCQENSGGRSGSSCNSYAPSWLTSQSTREHRHPPPQQHPPPVPNYPPSYSGSGKNRGHREQPHSHRSNSSQCDCQESASLLYSHPHNSSQCHHDCNAMDRGVQSSLPSLHSEAQYQLVDHHREDGYRWRRGEGGGVDYGSWEGEDASDTCCSCSEASCTYAQTNRTPAMSPLTSD</sequence>
<feature type="region of interest" description="Disordered" evidence="1">
    <location>
        <begin position="194"/>
        <end position="216"/>
    </location>
</feature>
<dbReference type="AlphaFoldDB" id="A0A1B6F0B3"/>
<feature type="region of interest" description="Disordered" evidence="1">
    <location>
        <begin position="246"/>
        <end position="312"/>
    </location>
</feature>
<proteinExistence type="predicted"/>
<reference evidence="3" key="1">
    <citation type="submission" date="2015-11" db="EMBL/GenBank/DDBJ databases">
        <title>De novo transcriptome assembly of four potential Pierce s Disease insect vectors from Arizona vineyards.</title>
        <authorList>
            <person name="Tassone E.E."/>
        </authorList>
    </citation>
    <scope>NUCLEOTIDE SEQUENCE</scope>
</reference>
<keyword evidence="2" id="KW-1133">Transmembrane helix</keyword>
<organism evidence="3">
    <name type="scientific">Cuerna arida</name>
    <dbReference type="NCBI Taxonomy" id="1464854"/>
    <lineage>
        <taxon>Eukaryota</taxon>
        <taxon>Metazoa</taxon>
        <taxon>Ecdysozoa</taxon>
        <taxon>Arthropoda</taxon>
        <taxon>Hexapoda</taxon>
        <taxon>Insecta</taxon>
        <taxon>Pterygota</taxon>
        <taxon>Neoptera</taxon>
        <taxon>Paraneoptera</taxon>
        <taxon>Hemiptera</taxon>
        <taxon>Auchenorrhyncha</taxon>
        <taxon>Membracoidea</taxon>
        <taxon>Cicadellidae</taxon>
        <taxon>Cicadellinae</taxon>
        <taxon>Proconiini</taxon>
        <taxon>Cuerna</taxon>
    </lineage>
</organism>
<gene>
    <name evidence="3" type="ORF">g.10157</name>
</gene>
<evidence type="ECO:0000256" key="1">
    <source>
        <dbReference type="SAM" id="MobiDB-lite"/>
    </source>
</evidence>
<feature type="transmembrane region" description="Helical" evidence="2">
    <location>
        <begin position="16"/>
        <end position="38"/>
    </location>
</feature>
<protein>
    <submittedName>
        <fullName evidence="3">Uncharacterized protein</fullName>
    </submittedName>
</protein>
<dbReference type="EMBL" id="GECZ01026185">
    <property type="protein sequence ID" value="JAS43584.1"/>
    <property type="molecule type" value="Transcribed_RNA"/>
</dbReference>
<accession>A0A1B6F0B3</accession>
<evidence type="ECO:0000313" key="3">
    <source>
        <dbReference type="EMBL" id="JAS43584.1"/>
    </source>
</evidence>
<name>A0A1B6F0B3_9HEMI</name>
<keyword evidence="2" id="KW-0812">Transmembrane</keyword>
<evidence type="ECO:0000256" key="2">
    <source>
        <dbReference type="SAM" id="Phobius"/>
    </source>
</evidence>
<feature type="compositionally biased region" description="Polar residues" evidence="1">
    <location>
        <begin position="255"/>
        <end position="267"/>
    </location>
</feature>